<dbReference type="PANTHER" id="PTHR10309">
    <property type="entry name" value="MANNOSE-6-PHOSPHATE ISOMERASE"/>
    <property type="match status" value="1"/>
</dbReference>
<dbReference type="Pfam" id="PF01238">
    <property type="entry name" value="PMI_typeI_C"/>
    <property type="match status" value="1"/>
</dbReference>
<dbReference type="EMBL" id="KZ613940">
    <property type="protein sequence ID" value="PMD45002.1"/>
    <property type="molecule type" value="Genomic_DNA"/>
</dbReference>
<dbReference type="InterPro" id="IPR011051">
    <property type="entry name" value="RmlC_Cupin_sf"/>
</dbReference>
<dbReference type="GO" id="GO:0005975">
    <property type="term" value="P:carbohydrate metabolic process"/>
    <property type="evidence" value="ECO:0007669"/>
    <property type="project" value="InterPro"/>
</dbReference>
<evidence type="ECO:0000256" key="3">
    <source>
        <dbReference type="ARBA" id="ARBA00004666"/>
    </source>
</evidence>
<dbReference type="InterPro" id="IPR014710">
    <property type="entry name" value="RmlC-like_jellyroll"/>
</dbReference>
<sequence length="408" mass="44501">MSSSVIQLECQCNNYPWGKKGSSSLAAKYAAATPGGHFKLDESKEYAEQWMGTYPTTPSLVLASGEDLQKHINANKGKLIGKPILNKFGVDLPFLPKILSIAKALPLQIHPDKELAAKLHKGDPEKFGDANHKPEIAVALGKFEVFVGWKALPEIQQLFTNIPILKSHLTTSSQTHFNGEALKQVVGKILSASDDEIVEVYDTLKNTPTKDFGKQTYIPELLPRLAEQYDTSDPGNLVALLTMNYMVLQKGDAIYVPADGIHAYLSGDIVECMARSDNVLNTGFCPRADRDSIELFTAALTFSPKNADEALLKPKDSDKGLKGHTQVLAPPMGEFDMLVTNLKGKETETIKALRGPAILIVTGGKGTLKAEGKEHEVKEGYVFFIGYDTEIELVAESCLETHIAFAEA</sequence>
<dbReference type="InterPro" id="IPR001250">
    <property type="entry name" value="Man6P_Isoase-1"/>
</dbReference>
<name>A0A2J6S2L4_HYAVF</name>
<evidence type="ECO:0000313" key="17">
    <source>
        <dbReference type="Proteomes" id="UP000235786"/>
    </source>
</evidence>
<comment type="cofactor">
    <cofactor evidence="12">
        <name>Zn(2+)</name>
        <dbReference type="ChEBI" id="CHEBI:29105"/>
    </cofactor>
    <text evidence="12">Binds 1 zinc ion per subunit.</text>
</comment>
<comment type="similarity">
    <text evidence="4 13">Belongs to the mannose-6-phosphate isomerase type 1 family.</text>
</comment>
<feature type="domain" description="Phosphomannose isomerase type I catalytic" evidence="15">
    <location>
        <begin position="6"/>
        <end position="151"/>
    </location>
</feature>
<evidence type="ECO:0000256" key="11">
    <source>
        <dbReference type="ARBA" id="ARBA00030762"/>
    </source>
</evidence>
<evidence type="ECO:0000256" key="7">
    <source>
        <dbReference type="ARBA" id="ARBA00022723"/>
    </source>
</evidence>
<evidence type="ECO:0000256" key="2">
    <source>
        <dbReference type="ARBA" id="ARBA00002564"/>
    </source>
</evidence>
<dbReference type="PIRSF" id="PIRSF001480">
    <property type="entry name" value="Mannose-6-phosphate_isomerase"/>
    <property type="match status" value="1"/>
</dbReference>
<dbReference type="GO" id="GO:0004476">
    <property type="term" value="F:mannose-6-phosphate isomerase activity"/>
    <property type="evidence" value="ECO:0007669"/>
    <property type="project" value="UniProtKB-EC"/>
</dbReference>
<evidence type="ECO:0000256" key="13">
    <source>
        <dbReference type="RuleBase" id="RU004189"/>
    </source>
</evidence>
<comment type="pathway">
    <text evidence="3">Nucleotide-sugar biosynthesis; GDP-alpha-D-mannose biosynthesis; alpha-D-mannose 1-phosphate from D-fructose 6-phosphate: step 1/2.</text>
</comment>
<evidence type="ECO:0000256" key="12">
    <source>
        <dbReference type="PIRSR" id="PIRSR001480-2"/>
    </source>
</evidence>
<reference evidence="16 17" key="1">
    <citation type="submission" date="2016-04" db="EMBL/GenBank/DDBJ databases">
        <title>A degradative enzymes factory behind the ericoid mycorrhizal symbiosis.</title>
        <authorList>
            <consortium name="DOE Joint Genome Institute"/>
            <person name="Martino E."/>
            <person name="Morin E."/>
            <person name="Grelet G."/>
            <person name="Kuo A."/>
            <person name="Kohler A."/>
            <person name="Daghino S."/>
            <person name="Barry K."/>
            <person name="Choi C."/>
            <person name="Cichocki N."/>
            <person name="Clum A."/>
            <person name="Copeland A."/>
            <person name="Hainaut M."/>
            <person name="Haridas S."/>
            <person name="Labutti K."/>
            <person name="Lindquist E."/>
            <person name="Lipzen A."/>
            <person name="Khouja H.-R."/>
            <person name="Murat C."/>
            <person name="Ohm R."/>
            <person name="Olson A."/>
            <person name="Spatafora J."/>
            <person name="Veneault-Fourrey C."/>
            <person name="Henrissat B."/>
            <person name="Grigoriev I."/>
            <person name="Martin F."/>
            <person name="Perotto S."/>
        </authorList>
    </citation>
    <scope>NUCLEOTIDE SEQUENCE [LARGE SCALE GENOMIC DNA]</scope>
    <source>
        <strain evidence="16 17">F</strain>
    </source>
</reference>
<dbReference type="UniPathway" id="UPA00126">
    <property type="reaction ID" value="UER00423"/>
</dbReference>
<evidence type="ECO:0000256" key="4">
    <source>
        <dbReference type="ARBA" id="ARBA00010772"/>
    </source>
</evidence>
<evidence type="ECO:0000259" key="15">
    <source>
        <dbReference type="Pfam" id="PF20511"/>
    </source>
</evidence>
<dbReference type="Pfam" id="PF20511">
    <property type="entry name" value="PMI_typeI_cat"/>
    <property type="match status" value="1"/>
</dbReference>
<dbReference type="PANTHER" id="PTHR10309:SF4">
    <property type="entry name" value="MANNOSE-6-PHOSPHATE ISOMERASE"/>
    <property type="match status" value="1"/>
</dbReference>
<dbReference type="GO" id="GO:0008270">
    <property type="term" value="F:zinc ion binding"/>
    <property type="evidence" value="ECO:0007669"/>
    <property type="project" value="InterPro"/>
</dbReference>
<keyword evidence="7 12" id="KW-0479">Metal-binding</keyword>
<dbReference type="InterPro" id="IPR016305">
    <property type="entry name" value="Mannose-6-P_Isomerase"/>
</dbReference>
<dbReference type="Gene3D" id="1.10.441.10">
    <property type="entry name" value="Phosphomannose Isomerase, domain 2"/>
    <property type="match status" value="1"/>
</dbReference>
<evidence type="ECO:0000256" key="10">
    <source>
        <dbReference type="ARBA" id="ARBA00029741"/>
    </source>
</evidence>
<dbReference type="CDD" id="cd07011">
    <property type="entry name" value="cupin_PMI_type_I_N"/>
    <property type="match status" value="1"/>
</dbReference>
<feature type="binding site" evidence="12">
    <location>
        <position position="108"/>
    </location>
    <ligand>
        <name>Zn(2+)</name>
        <dbReference type="ChEBI" id="CHEBI:29105"/>
    </ligand>
</feature>
<dbReference type="GO" id="GO:0009298">
    <property type="term" value="P:GDP-mannose biosynthetic process"/>
    <property type="evidence" value="ECO:0007669"/>
    <property type="project" value="UniProtKB-UniPathway"/>
</dbReference>
<keyword evidence="17" id="KW-1185">Reference proteome</keyword>
<dbReference type="Gene3D" id="2.60.120.10">
    <property type="entry name" value="Jelly Rolls"/>
    <property type="match status" value="2"/>
</dbReference>
<proteinExistence type="inferred from homology"/>
<dbReference type="SUPFAM" id="SSF51182">
    <property type="entry name" value="RmlC-like cupins"/>
    <property type="match status" value="1"/>
</dbReference>
<dbReference type="NCBIfam" id="TIGR00218">
    <property type="entry name" value="manA"/>
    <property type="match status" value="1"/>
</dbReference>
<feature type="binding site" evidence="12">
    <location>
        <position position="135"/>
    </location>
    <ligand>
        <name>Zn(2+)</name>
        <dbReference type="ChEBI" id="CHEBI:29105"/>
    </ligand>
</feature>
<dbReference type="PRINTS" id="PR00714">
    <property type="entry name" value="MAN6PISMRASE"/>
</dbReference>
<dbReference type="STRING" id="1149755.A0A2J6S2L4"/>
<protein>
    <recommendedName>
        <fullName evidence="6">Mannose-6-phosphate isomerase</fullName>
        <ecNumber evidence="5">5.3.1.8</ecNumber>
    </recommendedName>
    <alternativeName>
        <fullName evidence="10">Phosphohexomutase</fullName>
    </alternativeName>
    <alternativeName>
        <fullName evidence="11">Phosphomannose isomerase</fullName>
    </alternativeName>
</protein>
<dbReference type="OrthoDB" id="6605218at2759"/>
<feature type="binding site" evidence="12">
    <location>
        <position position="262"/>
    </location>
    <ligand>
        <name>Zn(2+)</name>
        <dbReference type="ChEBI" id="CHEBI:29105"/>
    </ligand>
</feature>
<feature type="domain" description="Phosphomannose isomerase type I C-terminal" evidence="14">
    <location>
        <begin position="330"/>
        <end position="372"/>
    </location>
</feature>
<evidence type="ECO:0000313" key="16">
    <source>
        <dbReference type="EMBL" id="PMD45002.1"/>
    </source>
</evidence>
<evidence type="ECO:0000256" key="9">
    <source>
        <dbReference type="ARBA" id="ARBA00023235"/>
    </source>
</evidence>
<dbReference type="InterPro" id="IPR046456">
    <property type="entry name" value="PMI_typeI_C"/>
</dbReference>
<dbReference type="GO" id="GO:0005829">
    <property type="term" value="C:cytosol"/>
    <property type="evidence" value="ECO:0007669"/>
    <property type="project" value="TreeGrafter"/>
</dbReference>
<organism evidence="16 17">
    <name type="scientific">Hyaloscypha variabilis (strain UAMH 11265 / GT02V1 / F)</name>
    <name type="common">Meliniomyces variabilis</name>
    <dbReference type="NCBI Taxonomy" id="1149755"/>
    <lineage>
        <taxon>Eukaryota</taxon>
        <taxon>Fungi</taxon>
        <taxon>Dikarya</taxon>
        <taxon>Ascomycota</taxon>
        <taxon>Pezizomycotina</taxon>
        <taxon>Leotiomycetes</taxon>
        <taxon>Helotiales</taxon>
        <taxon>Hyaloscyphaceae</taxon>
        <taxon>Hyaloscypha</taxon>
        <taxon>Hyaloscypha variabilis</taxon>
    </lineage>
</organism>
<keyword evidence="8 12" id="KW-0862">Zinc</keyword>
<dbReference type="EC" id="5.3.1.8" evidence="5"/>
<gene>
    <name evidence="16" type="ORF">L207DRAFT_629533</name>
</gene>
<keyword evidence="9 16" id="KW-0413">Isomerase</keyword>
<accession>A0A2J6S2L4</accession>
<comment type="function">
    <text evidence="2">Involved in the synthesis of the GDP-mannose and dolichol-phosphate-mannose required for a number of critical mannosyl transfer reactions.</text>
</comment>
<evidence type="ECO:0000256" key="6">
    <source>
        <dbReference type="ARBA" id="ARBA00018236"/>
    </source>
</evidence>
<evidence type="ECO:0000259" key="14">
    <source>
        <dbReference type="Pfam" id="PF01238"/>
    </source>
</evidence>
<evidence type="ECO:0000256" key="1">
    <source>
        <dbReference type="ARBA" id="ARBA00000757"/>
    </source>
</evidence>
<feature type="binding site" evidence="12">
    <location>
        <position position="110"/>
    </location>
    <ligand>
        <name>Zn(2+)</name>
        <dbReference type="ChEBI" id="CHEBI:29105"/>
    </ligand>
</feature>
<dbReference type="InterPro" id="IPR046457">
    <property type="entry name" value="PMI_typeI_cat"/>
</dbReference>
<dbReference type="Proteomes" id="UP000235786">
    <property type="component" value="Unassembled WGS sequence"/>
</dbReference>
<evidence type="ECO:0000256" key="5">
    <source>
        <dbReference type="ARBA" id="ARBA00011956"/>
    </source>
</evidence>
<comment type="catalytic activity">
    <reaction evidence="1">
        <text>D-mannose 6-phosphate = D-fructose 6-phosphate</text>
        <dbReference type="Rhea" id="RHEA:12356"/>
        <dbReference type="ChEBI" id="CHEBI:58735"/>
        <dbReference type="ChEBI" id="CHEBI:61527"/>
        <dbReference type="EC" id="5.3.1.8"/>
    </reaction>
</comment>
<dbReference type="AlphaFoldDB" id="A0A2J6S2L4"/>
<evidence type="ECO:0000256" key="8">
    <source>
        <dbReference type="ARBA" id="ARBA00022833"/>
    </source>
</evidence>